<name>A0A4Y7T7Q3_COPMI</name>
<evidence type="ECO:0000256" key="1">
    <source>
        <dbReference type="SAM" id="MobiDB-lite"/>
    </source>
</evidence>
<dbReference type="InterPro" id="IPR005180">
    <property type="entry name" value="DUF302"/>
</dbReference>
<dbReference type="OrthoDB" id="5190258at2759"/>
<evidence type="ECO:0000313" key="2">
    <source>
        <dbReference type="EMBL" id="TEB30207.1"/>
    </source>
</evidence>
<dbReference type="SUPFAM" id="SSF103247">
    <property type="entry name" value="TT1751-like"/>
    <property type="match status" value="1"/>
</dbReference>
<organism evidence="2 3">
    <name type="scientific">Coprinellus micaceus</name>
    <name type="common">Glistening ink-cap mushroom</name>
    <name type="synonym">Coprinus micaceus</name>
    <dbReference type="NCBI Taxonomy" id="71717"/>
    <lineage>
        <taxon>Eukaryota</taxon>
        <taxon>Fungi</taxon>
        <taxon>Dikarya</taxon>
        <taxon>Basidiomycota</taxon>
        <taxon>Agaricomycotina</taxon>
        <taxon>Agaricomycetes</taxon>
        <taxon>Agaricomycetidae</taxon>
        <taxon>Agaricales</taxon>
        <taxon>Agaricineae</taxon>
        <taxon>Psathyrellaceae</taxon>
        <taxon>Coprinellus</taxon>
    </lineage>
</organism>
<dbReference type="CDD" id="cd14797">
    <property type="entry name" value="DUF302"/>
    <property type="match status" value="1"/>
</dbReference>
<dbReference type="InterPro" id="IPR035923">
    <property type="entry name" value="TT1751-like_sf"/>
</dbReference>
<evidence type="ECO:0000313" key="3">
    <source>
        <dbReference type="Proteomes" id="UP000298030"/>
    </source>
</evidence>
<protein>
    <submittedName>
        <fullName evidence="2">Uncharacterized protein</fullName>
    </submittedName>
</protein>
<dbReference type="AlphaFoldDB" id="A0A4Y7T7Q3"/>
<gene>
    <name evidence="2" type="ORF">FA13DRAFT_1814849</name>
</gene>
<keyword evidence="3" id="KW-1185">Reference proteome</keyword>
<sequence length="211" mass="23160">MEYNSGTGGGHAVSFPSPSLDMPPSKSITRTPTELVTYSSTVPFAEARARLEEYIKRNASIEQGVLAKIGGAESAEELTKAVGDVTQGGDFLFFQDYTFNGFLSLLEGRTVPPTKGYIFGNPLIARFILERDLIGGTFIPPRILLREHGYQGHSSGRPLTTLQYHKPSTLLPKAHLDRDKELKKQLEGLDAKIEEMVLEVLDENGPVKGKL</sequence>
<dbReference type="Proteomes" id="UP000298030">
    <property type="component" value="Unassembled WGS sequence"/>
</dbReference>
<comment type="caution">
    <text evidence="2">The sequence shown here is derived from an EMBL/GenBank/DDBJ whole genome shotgun (WGS) entry which is preliminary data.</text>
</comment>
<reference evidence="2 3" key="1">
    <citation type="journal article" date="2019" name="Nat. Ecol. Evol.">
        <title>Megaphylogeny resolves global patterns of mushroom evolution.</title>
        <authorList>
            <person name="Varga T."/>
            <person name="Krizsan K."/>
            <person name="Foldi C."/>
            <person name="Dima B."/>
            <person name="Sanchez-Garcia M."/>
            <person name="Sanchez-Ramirez S."/>
            <person name="Szollosi G.J."/>
            <person name="Szarkandi J.G."/>
            <person name="Papp V."/>
            <person name="Albert L."/>
            <person name="Andreopoulos W."/>
            <person name="Angelini C."/>
            <person name="Antonin V."/>
            <person name="Barry K.W."/>
            <person name="Bougher N.L."/>
            <person name="Buchanan P."/>
            <person name="Buyck B."/>
            <person name="Bense V."/>
            <person name="Catcheside P."/>
            <person name="Chovatia M."/>
            <person name="Cooper J."/>
            <person name="Damon W."/>
            <person name="Desjardin D."/>
            <person name="Finy P."/>
            <person name="Geml J."/>
            <person name="Haridas S."/>
            <person name="Hughes K."/>
            <person name="Justo A."/>
            <person name="Karasinski D."/>
            <person name="Kautmanova I."/>
            <person name="Kiss B."/>
            <person name="Kocsube S."/>
            <person name="Kotiranta H."/>
            <person name="LaButti K.M."/>
            <person name="Lechner B.E."/>
            <person name="Liimatainen K."/>
            <person name="Lipzen A."/>
            <person name="Lukacs Z."/>
            <person name="Mihaltcheva S."/>
            <person name="Morgado L.N."/>
            <person name="Niskanen T."/>
            <person name="Noordeloos M.E."/>
            <person name="Ohm R.A."/>
            <person name="Ortiz-Santana B."/>
            <person name="Ovrebo C."/>
            <person name="Racz N."/>
            <person name="Riley R."/>
            <person name="Savchenko A."/>
            <person name="Shiryaev A."/>
            <person name="Soop K."/>
            <person name="Spirin V."/>
            <person name="Szebenyi C."/>
            <person name="Tomsovsky M."/>
            <person name="Tulloss R.E."/>
            <person name="Uehling J."/>
            <person name="Grigoriev I.V."/>
            <person name="Vagvolgyi C."/>
            <person name="Papp T."/>
            <person name="Martin F.M."/>
            <person name="Miettinen O."/>
            <person name="Hibbett D.S."/>
            <person name="Nagy L.G."/>
        </authorList>
    </citation>
    <scope>NUCLEOTIDE SEQUENCE [LARGE SCALE GENOMIC DNA]</scope>
    <source>
        <strain evidence="2 3">FP101781</strain>
    </source>
</reference>
<dbReference type="EMBL" id="QPFP01000024">
    <property type="protein sequence ID" value="TEB30207.1"/>
    <property type="molecule type" value="Genomic_DNA"/>
</dbReference>
<feature type="region of interest" description="Disordered" evidence="1">
    <location>
        <begin position="1"/>
        <end position="28"/>
    </location>
</feature>
<feature type="compositionally biased region" description="Gly residues" evidence="1">
    <location>
        <begin position="1"/>
        <end position="11"/>
    </location>
</feature>
<accession>A0A4Y7T7Q3</accession>
<proteinExistence type="predicted"/>